<gene>
    <name evidence="8" type="primary">csm2</name>
    <name evidence="8" type="ORF">E6Q80_13495</name>
</gene>
<proteinExistence type="inferred from homology"/>
<dbReference type="Proteomes" id="UP000321192">
    <property type="component" value="Unassembled WGS sequence"/>
</dbReference>
<dbReference type="AlphaFoldDB" id="A0A5C7SJC7"/>
<name>A0A5C7SJC7_THASP</name>
<evidence type="ECO:0000256" key="7">
    <source>
        <dbReference type="SAM" id="MobiDB-lite"/>
    </source>
</evidence>
<evidence type="ECO:0000313" key="9">
    <source>
        <dbReference type="Proteomes" id="UP000321192"/>
    </source>
</evidence>
<comment type="function">
    <text evidence="1">This subunit may be involved in monitoring complementarity of crRNA and target RNA.</text>
</comment>
<feature type="region of interest" description="Disordered" evidence="7">
    <location>
        <begin position="1"/>
        <end position="23"/>
    </location>
</feature>
<comment type="caution">
    <text evidence="8">The sequence shown here is derived from an EMBL/GenBank/DDBJ whole genome shotgun (WGS) entry which is preliminary data.</text>
</comment>
<evidence type="ECO:0000256" key="5">
    <source>
        <dbReference type="ARBA" id="ARBA00023118"/>
    </source>
</evidence>
<evidence type="ECO:0000256" key="6">
    <source>
        <dbReference type="ARBA" id="ARBA00031723"/>
    </source>
</evidence>
<evidence type="ECO:0000256" key="1">
    <source>
        <dbReference type="ARBA" id="ARBA00003640"/>
    </source>
</evidence>
<sequence length="158" mass="17474">MNYDRRPPSGGPRGSERTAPAPAVSIDTAQVKLGADDMPELLFADIAQEAARTIAAAGAGRNNKSSQLRKFYDELVMWHDKLAFEKTADARAAKYRELAPFIKMMNAKVAYACGRGHVDKNFESLFSHLIRQIACPATLKHAKFFMEAVLGFLKAEEK</sequence>
<organism evidence="8 9">
    <name type="scientific">Thauera aminoaromatica</name>
    <dbReference type="NCBI Taxonomy" id="164330"/>
    <lineage>
        <taxon>Bacteria</taxon>
        <taxon>Pseudomonadati</taxon>
        <taxon>Pseudomonadota</taxon>
        <taxon>Betaproteobacteria</taxon>
        <taxon>Rhodocyclales</taxon>
        <taxon>Zoogloeaceae</taxon>
        <taxon>Thauera</taxon>
    </lineage>
</organism>
<dbReference type="InterPro" id="IPR010149">
    <property type="entry name" value="CRISPR-assoc_prot_Csm2_III-A"/>
</dbReference>
<evidence type="ECO:0000256" key="3">
    <source>
        <dbReference type="ARBA" id="ARBA00016118"/>
    </source>
</evidence>
<reference evidence="8 9" key="1">
    <citation type="submission" date="2018-09" db="EMBL/GenBank/DDBJ databases">
        <title>Metagenome Assembled Genomes from an Advanced Water Purification Facility.</title>
        <authorList>
            <person name="Stamps B.W."/>
            <person name="Spear J.R."/>
        </authorList>
    </citation>
    <scope>NUCLEOTIDE SEQUENCE [LARGE SCALE GENOMIC DNA]</scope>
    <source>
        <strain evidence="8">Bin_27_1</strain>
    </source>
</reference>
<dbReference type="RefSeq" id="WP_276659357.1">
    <property type="nucleotide sequence ID" value="NZ_SSFD01000209.1"/>
</dbReference>
<dbReference type="NCBIfam" id="TIGR01870">
    <property type="entry name" value="cas_TM1810_Csm2"/>
    <property type="match status" value="1"/>
</dbReference>
<evidence type="ECO:0000256" key="2">
    <source>
        <dbReference type="ARBA" id="ARBA00006896"/>
    </source>
</evidence>
<dbReference type="GO" id="GO:0003723">
    <property type="term" value="F:RNA binding"/>
    <property type="evidence" value="ECO:0007669"/>
    <property type="project" value="UniProtKB-KW"/>
</dbReference>
<evidence type="ECO:0000256" key="4">
    <source>
        <dbReference type="ARBA" id="ARBA00022884"/>
    </source>
</evidence>
<comment type="similarity">
    <text evidence="2">Belongs to the CRISPR-associated Csm2 family.</text>
</comment>
<dbReference type="EMBL" id="SSFD01000209">
    <property type="protein sequence ID" value="TXH83499.1"/>
    <property type="molecule type" value="Genomic_DNA"/>
</dbReference>
<keyword evidence="4" id="KW-0694">RNA-binding</keyword>
<keyword evidence="5" id="KW-0051">Antiviral defense</keyword>
<dbReference type="Pfam" id="PF03750">
    <property type="entry name" value="Csm2_III-A"/>
    <property type="match status" value="1"/>
</dbReference>
<protein>
    <recommendedName>
        <fullName evidence="3">CRISPR system Cms protein Csm2</fullName>
    </recommendedName>
    <alternativeName>
        <fullName evidence="6">CRISPR type III A-associated protein Csm2</fullName>
    </alternativeName>
</protein>
<accession>A0A5C7SJC7</accession>
<evidence type="ECO:0000313" key="8">
    <source>
        <dbReference type="EMBL" id="TXH83499.1"/>
    </source>
</evidence>
<dbReference type="GO" id="GO:0051607">
    <property type="term" value="P:defense response to virus"/>
    <property type="evidence" value="ECO:0007669"/>
    <property type="project" value="UniProtKB-KW"/>
</dbReference>